<evidence type="ECO:0000256" key="11">
    <source>
        <dbReference type="ARBA" id="ARBA00029766"/>
    </source>
</evidence>
<evidence type="ECO:0000256" key="3">
    <source>
        <dbReference type="ARBA" id="ARBA00013253"/>
    </source>
</evidence>
<dbReference type="GO" id="GO:0003848">
    <property type="term" value="F:2-amino-4-hydroxy-6-hydroxymethyldihydropteridine diphosphokinase activity"/>
    <property type="evidence" value="ECO:0007669"/>
    <property type="project" value="UniProtKB-EC"/>
</dbReference>
<evidence type="ECO:0000256" key="2">
    <source>
        <dbReference type="ARBA" id="ARBA00005810"/>
    </source>
</evidence>
<dbReference type="InterPro" id="IPR000550">
    <property type="entry name" value="Hppk"/>
</dbReference>
<organism evidence="14 15">
    <name type="scientific">Georgfuchsia toluolica</name>
    <dbReference type="NCBI Taxonomy" id="424218"/>
    <lineage>
        <taxon>Bacteria</taxon>
        <taxon>Pseudomonadati</taxon>
        <taxon>Pseudomonadota</taxon>
        <taxon>Betaproteobacteria</taxon>
        <taxon>Nitrosomonadales</taxon>
        <taxon>Sterolibacteriaceae</taxon>
        <taxon>Georgfuchsia</taxon>
    </lineage>
</organism>
<keyword evidence="6" id="KW-0547">Nucleotide-binding</keyword>
<comment type="similarity">
    <text evidence="2">Belongs to the HPPK family.</text>
</comment>
<dbReference type="SUPFAM" id="SSF55083">
    <property type="entry name" value="6-hydroxymethyl-7,8-dihydropterin pyrophosphokinase, HPPK"/>
    <property type="match status" value="1"/>
</dbReference>
<accession>A0A916J6Y5</accession>
<gene>
    <name evidence="14" type="primary">folK</name>
    <name evidence="14" type="ORF">GTOL_11434</name>
</gene>
<evidence type="ECO:0000256" key="1">
    <source>
        <dbReference type="ARBA" id="ARBA00005051"/>
    </source>
</evidence>
<dbReference type="PANTHER" id="PTHR43071:SF1">
    <property type="entry name" value="2-AMINO-4-HYDROXY-6-HYDROXYMETHYLDIHYDROPTERIDINE PYROPHOSPHOKINASE"/>
    <property type="match status" value="1"/>
</dbReference>
<dbReference type="EC" id="2.7.6.3" evidence="3"/>
<name>A0A916J6Y5_9PROT</name>
<dbReference type="GO" id="GO:0016301">
    <property type="term" value="F:kinase activity"/>
    <property type="evidence" value="ECO:0007669"/>
    <property type="project" value="UniProtKB-KW"/>
</dbReference>
<dbReference type="Proteomes" id="UP000742786">
    <property type="component" value="Unassembled WGS sequence"/>
</dbReference>
<evidence type="ECO:0000259" key="13">
    <source>
        <dbReference type="Pfam" id="PF01288"/>
    </source>
</evidence>
<evidence type="ECO:0000256" key="6">
    <source>
        <dbReference type="ARBA" id="ARBA00022741"/>
    </source>
</evidence>
<dbReference type="NCBIfam" id="TIGR01498">
    <property type="entry name" value="folK"/>
    <property type="match status" value="1"/>
</dbReference>
<keyword evidence="15" id="KW-1185">Reference proteome</keyword>
<reference evidence="14" key="1">
    <citation type="submission" date="2021-04" db="EMBL/GenBank/DDBJ databases">
        <authorList>
            <person name="Hornung B."/>
        </authorList>
    </citation>
    <scope>NUCLEOTIDE SEQUENCE</scope>
    <source>
        <strain evidence="14">G5G6</strain>
    </source>
</reference>
<dbReference type="InterPro" id="IPR035907">
    <property type="entry name" value="Hppk_sf"/>
</dbReference>
<evidence type="ECO:0000256" key="4">
    <source>
        <dbReference type="ARBA" id="ARBA00016218"/>
    </source>
</evidence>
<dbReference type="Pfam" id="PF01288">
    <property type="entry name" value="HPPK"/>
    <property type="match status" value="1"/>
</dbReference>
<sequence>MTRAYIALGANLGDPVATVRAAIEALRDLPHSQLLAVSSLYRTAPVGLRNQPDFINAVISVETQLDARELLDELFVIEARFGRHRSVPNAPRTLDLDLLLHGETVSHDLQLTLPHPRMHERAFVLAPLVEIAPDITIPGRGLIQIWLARCTDQQIEVLSVTA</sequence>
<comment type="pathway">
    <text evidence="1">Cofactor biosynthesis; tetrahydrofolate biosynthesis; 2-amino-4-hydroxy-6-hydroxymethyl-7,8-dihydropteridine diphosphate from 7,8-dihydroneopterin triphosphate: step 4/4.</text>
</comment>
<keyword evidence="8" id="KW-0067">ATP-binding</keyword>
<evidence type="ECO:0000256" key="12">
    <source>
        <dbReference type="ARBA" id="ARBA00033413"/>
    </source>
</evidence>
<evidence type="ECO:0000313" key="15">
    <source>
        <dbReference type="Proteomes" id="UP000742786"/>
    </source>
</evidence>
<dbReference type="CDD" id="cd00483">
    <property type="entry name" value="HPPK"/>
    <property type="match status" value="1"/>
</dbReference>
<dbReference type="Gene3D" id="3.30.70.560">
    <property type="entry name" value="7,8-Dihydro-6-hydroxymethylpterin-pyrophosphokinase HPPK"/>
    <property type="match status" value="1"/>
</dbReference>
<evidence type="ECO:0000256" key="7">
    <source>
        <dbReference type="ARBA" id="ARBA00022777"/>
    </source>
</evidence>
<protein>
    <recommendedName>
        <fullName evidence="4">2-amino-4-hydroxy-6-hydroxymethyldihydropteridine pyrophosphokinase</fullName>
        <ecNumber evidence="3">2.7.6.3</ecNumber>
    </recommendedName>
    <alternativeName>
        <fullName evidence="11">6-hydroxymethyl-7,8-dihydropterin pyrophosphokinase</fullName>
    </alternativeName>
    <alternativeName>
        <fullName evidence="12">7,8-dihydro-6-hydroxymethylpterin-pyrophosphokinase</fullName>
    </alternativeName>
</protein>
<comment type="function">
    <text evidence="10">Catalyzes the transfer of pyrophosphate from adenosine triphosphate (ATP) to 6-hydroxymethyl-7,8-dihydropterin, an enzymatic step in folate biosynthesis pathway.</text>
</comment>
<keyword evidence="7" id="KW-0418">Kinase</keyword>
<evidence type="ECO:0000256" key="10">
    <source>
        <dbReference type="ARBA" id="ARBA00029409"/>
    </source>
</evidence>
<dbReference type="AlphaFoldDB" id="A0A916J6Y5"/>
<comment type="caution">
    <text evidence="14">The sequence shown here is derived from an EMBL/GenBank/DDBJ whole genome shotgun (WGS) entry which is preliminary data.</text>
</comment>
<dbReference type="GO" id="GO:0046656">
    <property type="term" value="P:folic acid biosynthetic process"/>
    <property type="evidence" value="ECO:0007669"/>
    <property type="project" value="UniProtKB-KW"/>
</dbReference>
<evidence type="ECO:0000256" key="8">
    <source>
        <dbReference type="ARBA" id="ARBA00022840"/>
    </source>
</evidence>
<keyword evidence="5 14" id="KW-0808">Transferase</keyword>
<dbReference type="GO" id="GO:0005524">
    <property type="term" value="F:ATP binding"/>
    <property type="evidence" value="ECO:0007669"/>
    <property type="project" value="UniProtKB-KW"/>
</dbReference>
<keyword evidence="9" id="KW-0289">Folate biosynthesis</keyword>
<feature type="domain" description="7,8-dihydro-6-hydroxymethylpterin-pyrophosphokinase" evidence="13">
    <location>
        <begin position="5"/>
        <end position="133"/>
    </location>
</feature>
<dbReference type="EMBL" id="CAJQUM010000001">
    <property type="protein sequence ID" value="CAG4883551.1"/>
    <property type="molecule type" value="Genomic_DNA"/>
</dbReference>
<dbReference type="RefSeq" id="WP_220635507.1">
    <property type="nucleotide sequence ID" value="NZ_CAJQUM010000001.1"/>
</dbReference>
<evidence type="ECO:0000313" key="14">
    <source>
        <dbReference type="EMBL" id="CAG4883551.1"/>
    </source>
</evidence>
<dbReference type="PANTHER" id="PTHR43071">
    <property type="entry name" value="2-AMINO-4-HYDROXY-6-HYDROXYMETHYLDIHYDROPTERIDINE PYROPHOSPHOKINASE"/>
    <property type="match status" value="1"/>
</dbReference>
<proteinExistence type="inferred from homology"/>
<evidence type="ECO:0000256" key="9">
    <source>
        <dbReference type="ARBA" id="ARBA00022909"/>
    </source>
</evidence>
<evidence type="ECO:0000256" key="5">
    <source>
        <dbReference type="ARBA" id="ARBA00022679"/>
    </source>
</evidence>